<dbReference type="Proteomes" id="UP000234681">
    <property type="component" value="Chromosome 2"/>
</dbReference>
<gene>
    <name evidence="1" type="ORF">rCG_44846</name>
</gene>
<dbReference type="EMBL" id="CH473955">
    <property type="protein sequence ID" value="EDM10290.1"/>
    <property type="molecule type" value="Genomic_DNA"/>
</dbReference>
<dbReference type="AlphaFoldDB" id="A6I5I2"/>
<feature type="non-terminal residue" evidence="1">
    <location>
        <position position="50"/>
    </location>
</feature>
<name>A6I5I2_RAT</name>
<reference evidence="2" key="1">
    <citation type="submission" date="2005-09" db="EMBL/GenBank/DDBJ databases">
        <authorList>
            <person name="Mural R.J."/>
            <person name="Li P.W."/>
            <person name="Adams M.D."/>
            <person name="Amanatides P.G."/>
            <person name="Baden-Tillson H."/>
            <person name="Barnstead M."/>
            <person name="Chin S.H."/>
            <person name="Dew I."/>
            <person name="Evans C.A."/>
            <person name="Ferriera S."/>
            <person name="Flanigan M."/>
            <person name="Fosler C."/>
            <person name="Glodek A."/>
            <person name="Gu Z."/>
            <person name="Holt R.A."/>
            <person name="Jennings D."/>
            <person name="Kraft C.L."/>
            <person name="Lu F."/>
            <person name="Nguyen T."/>
            <person name="Nusskern D.R."/>
            <person name="Pfannkoch C.M."/>
            <person name="Sitter C."/>
            <person name="Sutton G.G."/>
            <person name="Venter J.C."/>
            <person name="Wang Z."/>
            <person name="Woodage T."/>
            <person name="Zheng X.H."/>
            <person name="Zhong F."/>
        </authorList>
    </citation>
    <scope>NUCLEOTIDE SEQUENCE [LARGE SCALE GENOMIC DNA]</scope>
    <source>
        <strain>BN</strain>
        <strain evidence="2">Sprague-Dawley</strain>
    </source>
</reference>
<sequence length="50" mass="5779">MVVHTCDPNIQEAKARRIMIPKMAWAIEQLHTPQDQALYRCICVAEPETQ</sequence>
<organism evidence="1 2">
    <name type="scientific">Rattus norvegicus</name>
    <name type="common">Rat</name>
    <dbReference type="NCBI Taxonomy" id="10116"/>
    <lineage>
        <taxon>Eukaryota</taxon>
        <taxon>Metazoa</taxon>
        <taxon>Chordata</taxon>
        <taxon>Craniata</taxon>
        <taxon>Vertebrata</taxon>
        <taxon>Euteleostomi</taxon>
        <taxon>Mammalia</taxon>
        <taxon>Eutheria</taxon>
        <taxon>Euarchontoglires</taxon>
        <taxon>Glires</taxon>
        <taxon>Rodentia</taxon>
        <taxon>Myomorpha</taxon>
        <taxon>Muroidea</taxon>
        <taxon>Muridae</taxon>
        <taxon>Murinae</taxon>
        <taxon>Rattus</taxon>
    </lineage>
</organism>
<accession>A6I5I2</accession>
<evidence type="ECO:0000313" key="1">
    <source>
        <dbReference type="EMBL" id="EDM10290.1"/>
    </source>
</evidence>
<protein>
    <submittedName>
        <fullName evidence="1">RCG44846</fullName>
    </submittedName>
</protein>
<proteinExistence type="predicted"/>
<evidence type="ECO:0000313" key="2">
    <source>
        <dbReference type="Proteomes" id="UP000234681"/>
    </source>
</evidence>